<feature type="chain" id="PRO_5039945149" description="Cytochrome P450" evidence="15">
    <location>
        <begin position="22"/>
        <end position="637"/>
    </location>
</feature>
<evidence type="ECO:0000256" key="8">
    <source>
        <dbReference type="ARBA" id="ARBA00022848"/>
    </source>
</evidence>
<keyword evidence="10 13" id="KW-0408">Iron</keyword>
<feature type="signal peptide" evidence="15">
    <location>
        <begin position="1"/>
        <end position="21"/>
    </location>
</feature>
<dbReference type="InterPro" id="IPR036396">
    <property type="entry name" value="Cyt_P450_sf"/>
</dbReference>
<comment type="subcellular location">
    <subcellularLocation>
        <location evidence="3">Endoplasmic reticulum membrane</location>
        <topology evidence="3">Peripheral membrane protein</topology>
    </subcellularLocation>
    <subcellularLocation>
        <location evidence="2">Microsome membrane</location>
        <topology evidence="2">Peripheral membrane protein</topology>
    </subcellularLocation>
</comment>
<keyword evidence="9 14" id="KW-0560">Oxidoreductase</keyword>
<dbReference type="GO" id="GO:0004497">
    <property type="term" value="F:monooxygenase activity"/>
    <property type="evidence" value="ECO:0007669"/>
    <property type="project" value="UniProtKB-KW"/>
</dbReference>
<dbReference type="GO" id="GO:0005506">
    <property type="term" value="F:iron ion binding"/>
    <property type="evidence" value="ECO:0007669"/>
    <property type="project" value="InterPro"/>
</dbReference>
<name>A0A9J6BEB2_POLVA</name>
<dbReference type="Gene3D" id="1.10.630.10">
    <property type="entry name" value="Cytochrome P450"/>
    <property type="match status" value="1"/>
</dbReference>
<keyword evidence="6 13" id="KW-0479">Metal-binding</keyword>
<evidence type="ECO:0000256" key="6">
    <source>
        <dbReference type="ARBA" id="ARBA00022723"/>
    </source>
</evidence>
<evidence type="ECO:0000256" key="11">
    <source>
        <dbReference type="ARBA" id="ARBA00023033"/>
    </source>
</evidence>
<protein>
    <recommendedName>
        <fullName evidence="18">Cytochrome P450</fullName>
    </recommendedName>
</protein>
<dbReference type="GO" id="GO:0016705">
    <property type="term" value="F:oxidoreductase activity, acting on paired donors, with incorporation or reduction of molecular oxygen"/>
    <property type="evidence" value="ECO:0007669"/>
    <property type="project" value="InterPro"/>
</dbReference>
<evidence type="ECO:0000256" key="4">
    <source>
        <dbReference type="ARBA" id="ARBA00010617"/>
    </source>
</evidence>
<dbReference type="Proteomes" id="UP001107558">
    <property type="component" value="Chromosome 4"/>
</dbReference>
<dbReference type="InterPro" id="IPR017972">
    <property type="entry name" value="Cyt_P450_CS"/>
</dbReference>
<keyword evidence="5 13" id="KW-0349">Heme</keyword>
<dbReference type="PANTHER" id="PTHR24292:SF103">
    <property type="entry name" value="CYTOCHROME P450 6BS1"/>
    <property type="match status" value="1"/>
</dbReference>
<keyword evidence="17" id="KW-1185">Reference proteome</keyword>
<evidence type="ECO:0000256" key="12">
    <source>
        <dbReference type="ARBA" id="ARBA00023136"/>
    </source>
</evidence>
<proteinExistence type="inferred from homology"/>
<dbReference type="PROSITE" id="PS00086">
    <property type="entry name" value="CYTOCHROME_P450"/>
    <property type="match status" value="1"/>
</dbReference>
<dbReference type="GO" id="GO:0005789">
    <property type="term" value="C:endoplasmic reticulum membrane"/>
    <property type="evidence" value="ECO:0007669"/>
    <property type="project" value="UniProtKB-SubCell"/>
</dbReference>
<evidence type="ECO:0000256" key="5">
    <source>
        <dbReference type="ARBA" id="ARBA00022617"/>
    </source>
</evidence>
<keyword evidence="12" id="KW-0472">Membrane</keyword>
<dbReference type="CDD" id="cd00117">
    <property type="entry name" value="TFP"/>
    <property type="match status" value="1"/>
</dbReference>
<evidence type="ECO:0000256" key="10">
    <source>
        <dbReference type="ARBA" id="ARBA00023004"/>
    </source>
</evidence>
<dbReference type="InterPro" id="IPR002401">
    <property type="entry name" value="Cyt_P450_E_grp-I"/>
</dbReference>
<evidence type="ECO:0000313" key="17">
    <source>
        <dbReference type="Proteomes" id="UP001107558"/>
    </source>
</evidence>
<keyword evidence="7" id="KW-0256">Endoplasmic reticulum</keyword>
<dbReference type="OrthoDB" id="2789670at2759"/>
<dbReference type="InterPro" id="IPR050476">
    <property type="entry name" value="Insect_CytP450_Detox"/>
</dbReference>
<dbReference type="PRINTS" id="PR00385">
    <property type="entry name" value="P450"/>
</dbReference>
<evidence type="ECO:0000313" key="16">
    <source>
        <dbReference type="EMBL" id="KAG5667851.1"/>
    </source>
</evidence>
<comment type="caution">
    <text evidence="16">The sequence shown here is derived from an EMBL/GenBank/DDBJ whole genome shotgun (WGS) entry which is preliminary data.</text>
</comment>
<dbReference type="FunFam" id="1.10.630.10:FF:000042">
    <property type="entry name" value="Cytochrome P450"/>
    <property type="match status" value="1"/>
</dbReference>
<evidence type="ECO:0000256" key="1">
    <source>
        <dbReference type="ARBA" id="ARBA00001971"/>
    </source>
</evidence>
<feature type="binding site" description="axial binding residue" evidence="13">
    <location>
        <position position="581"/>
    </location>
    <ligand>
        <name>heme</name>
        <dbReference type="ChEBI" id="CHEBI:30413"/>
    </ligand>
    <ligandPart>
        <name>Fe</name>
        <dbReference type="ChEBI" id="CHEBI:18248"/>
    </ligandPart>
</feature>
<dbReference type="PRINTS" id="PR00463">
    <property type="entry name" value="EP450I"/>
</dbReference>
<organism evidence="16 17">
    <name type="scientific">Polypedilum vanderplanki</name>
    <name type="common">Sleeping chironomid midge</name>
    <dbReference type="NCBI Taxonomy" id="319348"/>
    <lineage>
        <taxon>Eukaryota</taxon>
        <taxon>Metazoa</taxon>
        <taxon>Ecdysozoa</taxon>
        <taxon>Arthropoda</taxon>
        <taxon>Hexapoda</taxon>
        <taxon>Insecta</taxon>
        <taxon>Pterygota</taxon>
        <taxon>Neoptera</taxon>
        <taxon>Endopterygota</taxon>
        <taxon>Diptera</taxon>
        <taxon>Nematocera</taxon>
        <taxon>Chironomoidea</taxon>
        <taxon>Chironomidae</taxon>
        <taxon>Chironominae</taxon>
        <taxon>Polypedilum</taxon>
        <taxon>Polypedilum</taxon>
    </lineage>
</organism>
<dbReference type="AlphaFoldDB" id="A0A9J6BEB2"/>
<evidence type="ECO:0000256" key="2">
    <source>
        <dbReference type="ARBA" id="ARBA00004174"/>
    </source>
</evidence>
<evidence type="ECO:0000256" key="3">
    <source>
        <dbReference type="ARBA" id="ARBA00004406"/>
    </source>
</evidence>
<evidence type="ECO:0000256" key="13">
    <source>
        <dbReference type="PIRSR" id="PIRSR602401-1"/>
    </source>
</evidence>
<evidence type="ECO:0008006" key="18">
    <source>
        <dbReference type="Google" id="ProtNLM"/>
    </source>
</evidence>
<sequence length="637" mass="73637">MKIVTKYIVLGLIFTGKFVEALRCYSCSITSQNTDMKCLHDPVSVEGQSVVNCNKKYCTILRQELQDPAGKINTFVRGCEEKPILLNDVIDDPMFRTYYRSCSEDLCNAGDAIKNPSDQKISPDGYDGENLLVAGLPFNSSSISFVLIFWFVKNRFNYWKNQNVPFLQPKFPYGNIKGFGKNFHQFEFQQKIYEIYKKKLSPFVGLYYYIQPVVLCTDLEFIKNIFMRDSAYFLDRGAYYNEKDNPISAHLFNLDNPKWKILRNKLTPTFTSGKIKTMFFTLCDVGERLVKKLEKEVEIADDGILEMKEFSARFTTDVIGSFGFGIEINSLEHPDTEFRVRGSQVFEKPKYPPIFFQFCVNFKPLARMLKISTTAKEIEEFFTRIVKETIEYREKNQIIRNDFMNLLIQLKNFGKLEGDITSIGKLTLNEIVAQCFIFFAAGYETSSTTMAYALFELALNQNIQDKARDNVRKILSKYDGKFTYEGLMEMDYVDMCVNETLRKYPPVSFITRYCSNDYKIEHTEHVIKKGQLVIIPTYAIHHDKDIFPNPEVFDPERFSQLESPKIPQVAFMPFGHGARNCIGLRFGQIQAKVGLAMLLNNFKFELSDKTQNPLKFRKDTIVMLIAEGGIHLKVTKI</sequence>
<dbReference type="EMBL" id="JADBJN010000004">
    <property type="protein sequence ID" value="KAG5667851.1"/>
    <property type="molecule type" value="Genomic_DNA"/>
</dbReference>
<reference evidence="16" key="1">
    <citation type="submission" date="2021-03" db="EMBL/GenBank/DDBJ databases">
        <title>Chromosome level genome of the anhydrobiotic midge Polypedilum vanderplanki.</title>
        <authorList>
            <person name="Yoshida Y."/>
            <person name="Kikawada T."/>
            <person name="Gusev O."/>
        </authorList>
    </citation>
    <scope>NUCLEOTIDE SEQUENCE</scope>
    <source>
        <strain evidence="16">NIAS01</strain>
        <tissue evidence="16">Whole body or cell culture</tissue>
    </source>
</reference>
<evidence type="ECO:0000256" key="14">
    <source>
        <dbReference type="RuleBase" id="RU000461"/>
    </source>
</evidence>
<keyword evidence="11 14" id="KW-0503">Monooxygenase</keyword>
<evidence type="ECO:0000256" key="9">
    <source>
        <dbReference type="ARBA" id="ARBA00023002"/>
    </source>
</evidence>
<dbReference type="CDD" id="cd11056">
    <property type="entry name" value="CYP6-like"/>
    <property type="match status" value="1"/>
</dbReference>
<dbReference type="Pfam" id="PF00067">
    <property type="entry name" value="p450"/>
    <property type="match status" value="1"/>
</dbReference>
<dbReference type="GO" id="GO:0020037">
    <property type="term" value="F:heme binding"/>
    <property type="evidence" value="ECO:0007669"/>
    <property type="project" value="InterPro"/>
</dbReference>
<keyword evidence="15" id="KW-0732">Signal</keyword>
<dbReference type="InterPro" id="IPR001128">
    <property type="entry name" value="Cyt_P450"/>
</dbReference>
<comment type="cofactor">
    <cofactor evidence="1 13">
        <name>heme</name>
        <dbReference type="ChEBI" id="CHEBI:30413"/>
    </cofactor>
</comment>
<comment type="similarity">
    <text evidence="4 14">Belongs to the cytochrome P450 family.</text>
</comment>
<keyword evidence="8" id="KW-0492">Microsome</keyword>
<evidence type="ECO:0000256" key="15">
    <source>
        <dbReference type="SAM" id="SignalP"/>
    </source>
</evidence>
<gene>
    <name evidence="16" type="ORF">PVAND_015820</name>
</gene>
<dbReference type="PANTHER" id="PTHR24292">
    <property type="entry name" value="CYTOCHROME P450"/>
    <property type="match status" value="1"/>
</dbReference>
<evidence type="ECO:0000256" key="7">
    <source>
        <dbReference type="ARBA" id="ARBA00022824"/>
    </source>
</evidence>
<dbReference type="SUPFAM" id="SSF48264">
    <property type="entry name" value="Cytochrome P450"/>
    <property type="match status" value="1"/>
</dbReference>
<accession>A0A9J6BEB2</accession>